<dbReference type="GeneID" id="27691371"/>
<name>A0A0L0H6W5_SPIPD</name>
<keyword evidence="2" id="KW-0472">Membrane</keyword>
<evidence type="ECO:0000313" key="3">
    <source>
        <dbReference type="EMBL" id="KNC96611.1"/>
    </source>
</evidence>
<dbReference type="Proteomes" id="UP000053201">
    <property type="component" value="Unassembled WGS sequence"/>
</dbReference>
<dbReference type="VEuPathDB" id="FungiDB:SPPG_08194"/>
<keyword evidence="2" id="KW-0812">Transmembrane</keyword>
<dbReference type="AlphaFoldDB" id="A0A0L0H6W5"/>
<keyword evidence="2" id="KW-1133">Transmembrane helix</keyword>
<sequence>MPVLGSCCCSIDLRTGFIIIATILLLNDIVSPNALLPKSSNAPVLNSPLINSLRWFDMAMVGLGLYGAIKNRIVYVKAFAIYKWISVALSLFVFILTVIALTASAPLLEEFCRQHNYENNTDCNLLIKVAFAAYTIVGGLCFAVSIYFGLCIWSYYQELRDYPEKYGVTPVGFIYLPVNGGEEDEERSRQDPFLLTPNPIIEDELPSYSDASLTGSSFSAQQTVVPKEKPKK</sequence>
<evidence type="ECO:0000256" key="2">
    <source>
        <dbReference type="SAM" id="Phobius"/>
    </source>
</evidence>
<feature type="transmembrane region" description="Helical" evidence="2">
    <location>
        <begin position="50"/>
        <end position="69"/>
    </location>
</feature>
<feature type="region of interest" description="Disordered" evidence="1">
    <location>
        <begin position="182"/>
        <end position="214"/>
    </location>
</feature>
<evidence type="ECO:0000313" key="4">
    <source>
        <dbReference type="Proteomes" id="UP000053201"/>
    </source>
</evidence>
<organism evidence="3 4">
    <name type="scientific">Spizellomyces punctatus (strain DAOM BR117)</name>
    <dbReference type="NCBI Taxonomy" id="645134"/>
    <lineage>
        <taxon>Eukaryota</taxon>
        <taxon>Fungi</taxon>
        <taxon>Fungi incertae sedis</taxon>
        <taxon>Chytridiomycota</taxon>
        <taxon>Chytridiomycota incertae sedis</taxon>
        <taxon>Chytridiomycetes</taxon>
        <taxon>Spizellomycetales</taxon>
        <taxon>Spizellomycetaceae</taxon>
        <taxon>Spizellomyces</taxon>
    </lineage>
</organism>
<keyword evidence="4" id="KW-1185">Reference proteome</keyword>
<feature type="transmembrane region" description="Helical" evidence="2">
    <location>
        <begin position="12"/>
        <end position="30"/>
    </location>
</feature>
<reference evidence="3 4" key="1">
    <citation type="submission" date="2009-08" db="EMBL/GenBank/DDBJ databases">
        <title>The Genome Sequence of Spizellomyces punctatus strain DAOM BR117.</title>
        <authorList>
            <consortium name="The Broad Institute Genome Sequencing Platform"/>
            <person name="Russ C."/>
            <person name="Cuomo C."/>
            <person name="Shea T."/>
            <person name="Young S.K."/>
            <person name="Zeng Q."/>
            <person name="Koehrsen M."/>
            <person name="Haas B."/>
            <person name="Borodovsky M."/>
            <person name="Guigo R."/>
            <person name="Alvarado L."/>
            <person name="Berlin A."/>
            <person name="Bochicchio J."/>
            <person name="Borenstein D."/>
            <person name="Chapman S."/>
            <person name="Chen Z."/>
            <person name="Engels R."/>
            <person name="Freedman E."/>
            <person name="Gellesch M."/>
            <person name="Goldberg J."/>
            <person name="Griggs A."/>
            <person name="Gujja S."/>
            <person name="Heiman D."/>
            <person name="Hepburn T."/>
            <person name="Howarth C."/>
            <person name="Jen D."/>
            <person name="Larson L."/>
            <person name="Lewis B."/>
            <person name="Mehta T."/>
            <person name="Park D."/>
            <person name="Pearson M."/>
            <person name="Roberts A."/>
            <person name="Saif S."/>
            <person name="Shenoy N."/>
            <person name="Sisk P."/>
            <person name="Stolte C."/>
            <person name="Sykes S."/>
            <person name="Thomson T."/>
            <person name="Walk T."/>
            <person name="White J."/>
            <person name="Yandava C."/>
            <person name="Burger G."/>
            <person name="Gray M.W."/>
            <person name="Holland P.W.H."/>
            <person name="King N."/>
            <person name="Lang F.B.F."/>
            <person name="Roger A.J."/>
            <person name="Ruiz-Trillo I."/>
            <person name="Lander E."/>
            <person name="Nusbaum C."/>
        </authorList>
    </citation>
    <scope>NUCLEOTIDE SEQUENCE [LARGE SCALE GENOMIC DNA]</scope>
    <source>
        <strain evidence="3 4">DAOM BR117</strain>
    </source>
</reference>
<feature type="transmembrane region" description="Helical" evidence="2">
    <location>
        <begin position="125"/>
        <end position="156"/>
    </location>
</feature>
<proteinExistence type="predicted"/>
<accession>A0A0L0H6W5</accession>
<gene>
    <name evidence="3" type="ORF">SPPG_08194</name>
</gene>
<dbReference type="EMBL" id="KQ257468">
    <property type="protein sequence ID" value="KNC96611.1"/>
    <property type="molecule type" value="Genomic_DNA"/>
</dbReference>
<dbReference type="OrthoDB" id="2161735at2759"/>
<dbReference type="InParanoid" id="A0A0L0H6W5"/>
<feature type="transmembrane region" description="Helical" evidence="2">
    <location>
        <begin position="81"/>
        <end position="105"/>
    </location>
</feature>
<protein>
    <submittedName>
        <fullName evidence="3">Uncharacterized protein</fullName>
    </submittedName>
</protein>
<evidence type="ECO:0000256" key="1">
    <source>
        <dbReference type="SAM" id="MobiDB-lite"/>
    </source>
</evidence>
<dbReference type="RefSeq" id="XP_016604651.1">
    <property type="nucleotide sequence ID" value="XM_016756353.1"/>
</dbReference>